<dbReference type="Gene3D" id="3.30.40.10">
    <property type="entry name" value="Zinc/RING finger domain, C3HC4 (zinc finger)"/>
    <property type="match status" value="1"/>
</dbReference>
<dbReference type="SUPFAM" id="SSF57850">
    <property type="entry name" value="RING/U-box"/>
    <property type="match status" value="1"/>
</dbReference>
<feature type="domain" description="RING-type" evidence="7">
    <location>
        <begin position="93"/>
        <end position="130"/>
    </location>
</feature>
<evidence type="ECO:0000256" key="2">
    <source>
        <dbReference type="ARBA" id="ARBA00022771"/>
    </source>
</evidence>
<dbReference type="Pfam" id="PF13923">
    <property type="entry name" value="zf-C3HC4_2"/>
    <property type="match status" value="1"/>
</dbReference>
<dbReference type="GO" id="GO:0061630">
    <property type="term" value="F:ubiquitin protein ligase activity"/>
    <property type="evidence" value="ECO:0007669"/>
    <property type="project" value="TreeGrafter"/>
</dbReference>
<feature type="compositionally biased region" description="Polar residues" evidence="5">
    <location>
        <begin position="394"/>
        <end position="406"/>
    </location>
</feature>
<feature type="transmembrane region" description="Helical" evidence="6">
    <location>
        <begin position="15"/>
        <end position="34"/>
    </location>
</feature>
<evidence type="ECO:0000256" key="3">
    <source>
        <dbReference type="ARBA" id="ARBA00022833"/>
    </source>
</evidence>
<dbReference type="InterPro" id="IPR046336">
    <property type="entry name" value="Lon_prtase_N_sf"/>
</dbReference>
<evidence type="ECO:0000256" key="6">
    <source>
        <dbReference type="SAM" id="Phobius"/>
    </source>
</evidence>
<dbReference type="InterPro" id="IPR013083">
    <property type="entry name" value="Znf_RING/FYVE/PHD"/>
</dbReference>
<dbReference type="SMART" id="SM00464">
    <property type="entry name" value="LON"/>
    <property type="match status" value="1"/>
</dbReference>
<dbReference type="PANTHER" id="PTHR23327:SF42">
    <property type="entry name" value="LON PEPTIDASE N-TERMINAL DOMAIN AND RING FINGER PROTEIN C14F5.10C"/>
    <property type="match status" value="1"/>
</dbReference>
<evidence type="ECO:0008006" key="10">
    <source>
        <dbReference type="Google" id="ProtNLM"/>
    </source>
</evidence>
<keyword evidence="6" id="KW-0472">Membrane</keyword>
<sequence>MVGDFALKQEEMLHIFHHHIFFGLLIVTLKRILVGKKISRTRKKPSLPIQTNKRLHKIFDKVFYEIERLKRTERKAVNLKIDSSLVDPSDFDCVLCCRTIWKPVTTPCGHSYCSMCLDRCLDYSSACPLCMKSLSNYLGTSEKRVTQFLEDALKIGLPSIYTSRLLLHHQELIDLERSPEVPIFVCTTAFPSVPCPLFVYEPRYRLMIRRAVESGTGQFAMAACLKESNDKSYADYGTMLKIEDWLLMGDGCSILTTVGMRRFHVISRGEKDGYDTAQIQLISDTPVKDENLKELKVLHNQVLSKGKRWFSKMLPSIQEEIWKTFGHMPEPEENWYCLPDGPSWLWWLLAILPLGKQLQIGLLSITCLVKRLHAIDKTLDHIARNAEATKPLRPQQSSSKHGSGPS</sequence>
<dbReference type="SUPFAM" id="SSF88697">
    <property type="entry name" value="PUA domain-like"/>
    <property type="match status" value="1"/>
</dbReference>
<feature type="region of interest" description="Disordered" evidence="5">
    <location>
        <begin position="386"/>
        <end position="406"/>
    </location>
</feature>
<evidence type="ECO:0000313" key="9">
    <source>
        <dbReference type="EMBL" id="JAS28816.1"/>
    </source>
</evidence>
<dbReference type="Gene3D" id="2.30.130.40">
    <property type="entry name" value="LON domain-like"/>
    <property type="match status" value="1"/>
</dbReference>
<keyword evidence="2 4" id="KW-0863">Zinc-finger</keyword>
<accession>A0A1B6DT17</accession>
<evidence type="ECO:0000256" key="4">
    <source>
        <dbReference type="PROSITE-ProRule" id="PRU00175"/>
    </source>
</evidence>
<gene>
    <name evidence="9" type="ORF">g.21424</name>
</gene>
<dbReference type="InterPro" id="IPR017907">
    <property type="entry name" value="Znf_RING_CS"/>
</dbReference>
<dbReference type="PROSITE" id="PS50089">
    <property type="entry name" value="ZF_RING_2"/>
    <property type="match status" value="1"/>
</dbReference>
<dbReference type="PROSITE" id="PS51787">
    <property type="entry name" value="LON_N"/>
    <property type="match status" value="1"/>
</dbReference>
<protein>
    <recommendedName>
        <fullName evidence="10">RING-type domain-containing protein</fullName>
    </recommendedName>
</protein>
<evidence type="ECO:0000256" key="1">
    <source>
        <dbReference type="ARBA" id="ARBA00022723"/>
    </source>
</evidence>
<evidence type="ECO:0000259" key="8">
    <source>
        <dbReference type="PROSITE" id="PS51787"/>
    </source>
</evidence>
<reference evidence="9" key="1">
    <citation type="submission" date="2015-12" db="EMBL/GenBank/DDBJ databases">
        <title>De novo transcriptome assembly of four potential Pierce s Disease insect vectors from Arizona vineyards.</title>
        <authorList>
            <person name="Tassone E.E."/>
        </authorList>
    </citation>
    <scope>NUCLEOTIDE SEQUENCE</scope>
</reference>
<dbReference type="EMBL" id="GEDC01008482">
    <property type="protein sequence ID" value="JAS28816.1"/>
    <property type="molecule type" value="Transcribed_RNA"/>
</dbReference>
<dbReference type="InterPro" id="IPR001841">
    <property type="entry name" value="Znf_RING"/>
</dbReference>
<dbReference type="Pfam" id="PF02190">
    <property type="entry name" value="LON_substr_bdg"/>
    <property type="match status" value="1"/>
</dbReference>
<organism evidence="9">
    <name type="scientific">Clastoptera arizonana</name>
    <name type="common">Arizona spittle bug</name>
    <dbReference type="NCBI Taxonomy" id="38151"/>
    <lineage>
        <taxon>Eukaryota</taxon>
        <taxon>Metazoa</taxon>
        <taxon>Ecdysozoa</taxon>
        <taxon>Arthropoda</taxon>
        <taxon>Hexapoda</taxon>
        <taxon>Insecta</taxon>
        <taxon>Pterygota</taxon>
        <taxon>Neoptera</taxon>
        <taxon>Paraneoptera</taxon>
        <taxon>Hemiptera</taxon>
        <taxon>Auchenorrhyncha</taxon>
        <taxon>Cercopoidea</taxon>
        <taxon>Clastopteridae</taxon>
        <taxon>Clastoptera</taxon>
    </lineage>
</organism>
<dbReference type="PANTHER" id="PTHR23327">
    <property type="entry name" value="RING FINGER PROTEIN 127"/>
    <property type="match status" value="1"/>
</dbReference>
<keyword evidence="6" id="KW-1133">Transmembrane helix</keyword>
<proteinExistence type="predicted"/>
<keyword evidence="3" id="KW-0862">Zinc</keyword>
<feature type="domain" description="Lon N-terminal" evidence="8">
    <location>
        <begin position="178"/>
        <end position="383"/>
    </location>
</feature>
<dbReference type="SMART" id="SM00184">
    <property type="entry name" value="RING"/>
    <property type="match status" value="1"/>
</dbReference>
<dbReference type="AlphaFoldDB" id="A0A1B6DT17"/>
<keyword evidence="6" id="KW-0812">Transmembrane</keyword>
<evidence type="ECO:0000256" key="5">
    <source>
        <dbReference type="SAM" id="MobiDB-lite"/>
    </source>
</evidence>
<dbReference type="InterPro" id="IPR015947">
    <property type="entry name" value="PUA-like_sf"/>
</dbReference>
<dbReference type="GO" id="GO:0008270">
    <property type="term" value="F:zinc ion binding"/>
    <property type="evidence" value="ECO:0007669"/>
    <property type="project" value="UniProtKB-KW"/>
</dbReference>
<dbReference type="PROSITE" id="PS00518">
    <property type="entry name" value="ZF_RING_1"/>
    <property type="match status" value="1"/>
</dbReference>
<name>A0A1B6DT17_9HEMI</name>
<dbReference type="CDD" id="cd16514">
    <property type="entry name" value="RING-HC_LONFs_rpt2"/>
    <property type="match status" value="1"/>
</dbReference>
<dbReference type="InterPro" id="IPR003111">
    <property type="entry name" value="Lon_prtase_N"/>
</dbReference>
<evidence type="ECO:0000259" key="7">
    <source>
        <dbReference type="PROSITE" id="PS50089"/>
    </source>
</evidence>
<keyword evidence="1" id="KW-0479">Metal-binding</keyword>